<name>A0A7S2WYX2_9CHLO</name>
<organism evidence="3">
    <name type="scientific">Chloropicon primus</name>
    <dbReference type="NCBI Taxonomy" id="1764295"/>
    <lineage>
        <taxon>Eukaryota</taxon>
        <taxon>Viridiplantae</taxon>
        <taxon>Chlorophyta</taxon>
        <taxon>Chloropicophyceae</taxon>
        <taxon>Chloropicales</taxon>
        <taxon>Chloropicaceae</taxon>
        <taxon>Chloropicon</taxon>
    </lineage>
</organism>
<evidence type="ECO:0000256" key="1">
    <source>
        <dbReference type="PROSITE-ProRule" id="PRU00221"/>
    </source>
</evidence>
<dbReference type="EMBL" id="HBHL01004046">
    <property type="protein sequence ID" value="CAD9713696.1"/>
    <property type="molecule type" value="Transcribed_RNA"/>
</dbReference>
<dbReference type="Gene3D" id="2.130.10.10">
    <property type="entry name" value="YVTN repeat-like/Quinoprotein amine dehydrogenase"/>
    <property type="match status" value="2"/>
</dbReference>
<dbReference type="InterPro" id="IPR001680">
    <property type="entry name" value="WD40_rpt"/>
</dbReference>
<evidence type="ECO:0000256" key="2">
    <source>
        <dbReference type="SAM" id="MobiDB-lite"/>
    </source>
</evidence>
<dbReference type="InterPro" id="IPR015943">
    <property type="entry name" value="WD40/YVTN_repeat-like_dom_sf"/>
</dbReference>
<evidence type="ECO:0000313" key="3">
    <source>
        <dbReference type="EMBL" id="CAD9713696.1"/>
    </source>
</evidence>
<gene>
    <name evidence="3" type="ORF">CPRI1469_LOCUS2548</name>
</gene>
<sequence length="357" mass="37684">MHRTSSGEGEVLQGSKVAHSDSVSALAVVKVSEEGPQGDDSSVSSMHGGGQILVTASKDSSMRGWFVNKAGGEAGGDGGKRRRKKGAGGKAGATGLDLVQVFEFVGHTGGVESVASSPGCGRFCSGGWDQKVRVWSIDEEDIAGAQLNAAKKQKKATEELPENTVSLEQVETTFLEGHKQCISSVCWPEENLICSASWDCTVKCFDVSKGKMVSNLIRDSALFCLDSSRDAGHSGSLSLAFGSADGLVAVWDPRESFRAKEKGTGMALATVKSFKSHKAVVADIRWSPSSPFHFASCDYDGLVKVWDMRSSMPLHSIELHGDKALCLDWFSAGTLASGGADRKVALQGMAVMAGEKQ</sequence>
<accession>A0A7S2WYX2</accession>
<dbReference type="PROSITE" id="PS50294">
    <property type="entry name" value="WD_REPEATS_REGION"/>
    <property type="match status" value="2"/>
</dbReference>
<dbReference type="SMART" id="SM00320">
    <property type="entry name" value="WD40"/>
    <property type="match status" value="6"/>
</dbReference>
<feature type="region of interest" description="Disordered" evidence="2">
    <location>
        <begin position="1"/>
        <end position="21"/>
    </location>
</feature>
<evidence type="ECO:0008006" key="4">
    <source>
        <dbReference type="Google" id="ProtNLM"/>
    </source>
</evidence>
<reference evidence="3" key="1">
    <citation type="submission" date="2021-01" db="EMBL/GenBank/DDBJ databases">
        <authorList>
            <person name="Corre E."/>
            <person name="Pelletier E."/>
            <person name="Niang G."/>
            <person name="Scheremetjew M."/>
            <person name="Finn R."/>
            <person name="Kale V."/>
            <person name="Holt S."/>
            <person name="Cochrane G."/>
            <person name="Meng A."/>
            <person name="Brown T."/>
            <person name="Cohen L."/>
        </authorList>
    </citation>
    <scope>NUCLEOTIDE SEQUENCE</scope>
    <source>
        <strain evidence="3">CCMP1205</strain>
    </source>
</reference>
<keyword evidence="1" id="KW-0853">WD repeat</keyword>
<dbReference type="PANTHER" id="PTHR19855:SF11">
    <property type="entry name" value="RIBOSOME BIOGENESIS PROTEIN WDR12"/>
    <property type="match status" value="1"/>
</dbReference>
<feature type="region of interest" description="Disordered" evidence="2">
    <location>
        <begin position="70"/>
        <end position="91"/>
    </location>
</feature>
<proteinExistence type="predicted"/>
<protein>
    <recommendedName>
        <fullName evidence="4">WD40 repeat domain-containing protein</fullName>
    </recommendedName>
</protein>
<dbReference type="PANTHER" id="PTHR19855">
    <property type="entry name" value="WD40 REPEAT PROTEIN 12, 37"/>
    <property type="match status" value="1"/>
</dbReference>
<feature type="repeat" description="WD" evidence="1">
    <location>
        <begin position="274"/>
        <end position="316"/>
    </location>
</feature>
<feature type="repeat" description="WD" evidence="1">
    <location>
        <begin position="104"/>
        <end position="145"/>
    </location>
</feature>
<dbReference type="Pfam" id="PF00400">
    <property type="entry name" value="WD40"/>
    <property type="match status" value="3"/>
</dbReference>
<dbReference type="InterPro" id="IPR036322">
    <property type="entry name" value="WD40_repeat_dom_sf"/>
</dbReference>
<dbReference type="PROSITE" id="PS50082">
    <property type="entry name" value="WD_REPEATS_2"/>
    <property type="match status" value="2"/>
</dbReference>
<dbReference type="AlphaFoldDB" id="A0A7S2WYX2"/>
<dbReference type="SUPFAM" id="SSF50978">
    <property type="entry name" value="WD40 repeat-like"/>
    <property type="match status" value="1"/>
</dbReference>